<evidence type="ECO:0000256" key="1">
    <source>
        <dbReference type="SAM" id="MobiDB-lite"/>
    </source>
</evidence>
<dbReference type="Gene3D" id="2.160.20.10">
    <property type="entry name" value="Single-stranded right-handed beta-helix, Pectin lyase-like"/>
    <property type="match status" value="1"/>
</dbReference>
<evidence type="ECO:0000313" key="4">
    <source>
        <dbReference type="EMBL" id="PYC88294.1"/>
    </source>
</evidence>
<dbReference type="SUPFAM" id="SSF51126">
    <property type="entry name" value="Pectin lyase-like"/>
    <property type="match status" value="1"/>
</dbReference>
<protein>
    <recommendedName>
        <fullName evidence="3">Right handed beta helix domain-containing protein</fullName>
    </recommendedName>
</protein>
<dbReference type="Pfam" id="PF13229">
    <property type="entry name" value="Beta_helix"/>
    <property type="match status" value="1"/>
</dbReference>
<organism evidence="4 5">
    <name type="scientific">Streptomyces tateyamensis</name>
    <dbReference type="NCBI Taxonomy" id="565073"/>
    <lineage>
        <taxon>Bacteria</taxon>
        <taxon>Bacillati</taxon>
        <taxon>Actinomycetota</taxon>
        <taxon>Actinomycetes</taxon>
        <taxon>Kitasatosporales</taxon>
        <taxon>Streptomycetaceae</taxon>
        <taxon>Streptomyces</taxon>
    </lineage>
</organism>
<feature type="domain" description="Right handed beta helix" evidence="3">
    <location>
        <begin position="208"/>
        <end position="382"/>
    </location>
</feature>
<keyword evidence="5" id="KW-1185">Reference proteome</keyword>
<dbReference type="EMBL" id="PYBW01000005">
    <property type="protein sequence ID" value="PYC88294.1"/>
    <property type="molecule type" value="Genomic_DNA"/>
</dbReference>
<comment type="caution">
    <text evidence="4">The sequence shown here is derived from an EMBL/GenBank/DDBJ whole genome shotgun (WGS) entry which is preliminary data.</text>
</comment>
<dbReference type="Proteomes" id="UP000248039">
    <property type="component" value="Unassembled WGS sequence"/>
</dbReference>
<evidence type="ECO:0000313" key="5">
    <source>
        <dbReference type="Proteomes" id="UP000248039"/>
    </source>
</evidence>
<accession>A0A2V4NPF0</accession>
<dbReference type="InterPro" id="IPR006626">
    <property type="entry name" value="PbH1"/>
</dbReference>
<dbReference type="InterPro" id="IPR012334">
    <property type="entry name" value="Pectin_lyas_fold"/>
</dbReference>
<feature type="chain" id="PRO_5039473428" description="Right handed beta helix domain-containing protein" evidence="2">
    <location>
        <begin position="28"/>
        <end position="502"/>
    </location>
</feature>
<feature type="region of interest" description="Disordered" evidence="1">
    <location>
        <begin position="483"/>
        <end position="502"/>
    </location>
</feature>
<name>A0A2V4NPF0_9ACTN</name>
<proteinExistence type="predicted"/>
<reference evidence="4 5" key="1">
    <citation type="submission" date="2018-03" db="EMBL/GenBank/DDBJ databases">
        <title>Bioinformatic expansion and discovery of thiopeptide antibiotics.</title>
        <authorList>
            <person name="Schwalen C.J."/>
            <person name="Hudson G.A."/>
            <person name="Mitchell D.A."/>
        </authorList>
    </citation>
    <scope>NUCLEOTIDE SEQUENCE [LARGE SCALE GENOMIC DNA]</scope>
    <source>
        <strain evidence="4 5">ATCC 21389</strain>
    </source>
</reference>
<feature type="signal peptide" evidence="2">
    <location>
        <begin position="1"/>
        <end position="27"/>
    </location>
</feature>
<evidence type="ECO:0000256" key="2">
    <source>
        <dbReference type="SAM" id="SignalP"/>
    </source>
</evidence>
<dbReference type="SMART" id="SM00710">
    <property type="entry name" value="PbH1"/>
    <property type="match status" value="4"/>
</dbReference>
<dbReference type="OrthoDB" id="3333873at2"/>
<keyword evidence="2" id="KW-0732">Signal</keyword>
<dbReference type="RefSeq" id="WP_110664644.1">
    <property type="nucleotide sequence ID" value="NZ_PYBW01000005.1"/>
</dbReference>
<dbReference type="AlphaFoldDB" id="A0A2V4NPF0"/>
<sequence>MRTSPSSRRVRALTAIRAAVMAATVLAATASVTGPAGAGTATTVHLDCSQPSGGDGSLAAPFNSVAAVNALTFRPGDTLAIAAGTRCTGTLAPLGSGTATAPVTIAPYGSGAAPVLDGTGAESALTLTNQDYWTIGAIELTDNATALAQREGLLIQSTDGTAHRGYDVDGLLVDGVAGQTDKASYATAFANSACIRFGTTGTGSTLNQVTVHHTRVSDCGGGGIKVRVGAAAARGTGVLVEQNTVSAVGGDGIIVSYAESPMVQYNTAADLGTGSYPWTGGNFAGMWVLGDHNPVLQHNVVHGSVMSAYDSEAFDCDWGNTGTCTVQYNYSHDNAGGLFLNCDGCGTSGGATEIVRYNVAQNDCRIISSGNASTLWFYNNTVYCPNHRLTVQWPTTSHVWNNIWVGTSDSAMPTGAGIDYEWNMWQNVPRPTANGIVGDPGLLAPGTGGDTLDSLGGYRLRTTSPGLLNGAVVSGNGGQDLWGNPVSATGKPNRGAYDGPGM</sequence>
<dbReference type="InterPro" id="IPR011050">
    <property type="entry name" value="Pectin_lyase_fold/virulence"/>
</dbReference>
<gene>
    <name evidence="4" type="ORF">C7C46_01225</name>
</gene>
<dbReference type="InterPro" id="IPR039448">
    <property type="entry name" value="Beta_helix"/>
</dbReference>
<evidence type="ECO:0000259" key="3">
    <source>
        <dbReference type="Pfam" id="PF13229"/>
    </source>
</evidence>